<comment type="caution">
    <text evidence="2">The sequence shown here is derived from an EMBL/GenBank/DDBJ whole genome shotgun (WGS) entry which is preliminary data.</text>
</comment>
<evidence type="ECO:0000313" key="2">
    <source>
        <dbReference type="EMBL" id="MCI56751.1"/>
    </source>
</evidence>
<reference evidence="2 3" key="1">
    <citation type="journal article" date="2018" name="Front. Plant Sci.">
        <title>Red Clover (Trifolium pratense) and Zigzag Clover (T. medium) - A Picture of Genomic Similarities and Differences.</title>
        <authorList>
            <person name="Dluhosova J."/>
            <person name="Istvanek J."/>
            <person name="Nedelnik J."/>
            <person name="Repkova J."/>
        </authorList>
    </citation>
    <scope>NUCLEOTIDE SEQUENCE [LARGE SCALE GENOMIC DNA]</scope>
    <source>
        <strain evidence="3">cv. 10/8</strain>
        <tissue evidence="2">Leaf</tissue>
    </source>
</reference>
<dbReference type="Proteomes" id="UP000265520">
    <property type="component" value="Unassembled WGS sequence"/>
</dbReference>
<feature type="region of interest" description="Disordered" evidence="1">
    <location>
        <begin position="1"/>
        <end position="34"/>
    </location>
</feature>
<feature type="non-terminal residue" evidence="2">
    <location>
        <position position="34"/>
    </location>
</feature>
<protein>
    <submittedName>
        <fullName evidence="2">Uncharacterized protein</fullName>
    </submittedName>
</protein>
<organism evidence="2 3">
    <name type="scientific">Trifolium medium</name>
    <dbReference type="NCBI Taxonomy" id="97028"/>
    <lineage>
        <taxon>Eukaryota</taxon>
        <taxon>Viridiplantae</taxon>
        <taxon>Streptophyta</taxon>
        <taxon>Embryophyta</taxon>
        <taxon>Tracheophyta</taxon>
        <taxon>Spermatophyta</taxon>
        <taxon>Magnoliopsida</taxon>
        <taxon>eudicotyledons</taxon>
        <taxon>Gunneridae</taxon>
        <taxon>Pentapetalae</taxon>
        <taxon>rosids</taxon>
        <taxon>fabids</taxon>
        <taxon>Fabales</taxon>
        <taxon>Fabaceae</taxon>
        <taxon>Papilionoideae</taxon>
        <taxon>50 kb inversion clade</taxon>
        <taxon>NPAAA clade</taxon>
        <taxon>Hologalegina</taxon>
        <taxon>IRL clade</taxon>
        <taxon>Trifolieae</taxon>
        <taxon>Trifolium</taxon>
    </lineage>
</organism>
<name>A0A392T6M1_9FABA</name>
<evidence type="ECO:0000313" key="3">
    <source>
        <dbReference type="Proteomes" id="UP000265520"/>
    </source>
</evidence>
<sequence length="34" mass="3800">MSHQMAQHLYTASGVESTQTDYGEGTLEFHMPKS</sequence>
<proteinExistence type="predicted"/>
<accession>A0A392T6M1</accession>
<keyword evidence="3" id="KW-1185">Reference proteome</keyword>
<dbReference type="EMBL" id="LXQA010517550">
    <property type="protein sequence ID" value="MCI56751.1"/>
    <property type="molecule type" value="Genomic_DNA"/>
</dbReference>
<evidence type="ECO:0000256" key="1">
    <source>
        <dbReference type="SAM" id="MobiDB-lite"/>
    </source>
</evidence>
<dbReference type="AlphaFoldDB" id="A0A392T6M1"/>